<sequence>MERTLALDCKGKVGQKVILFGWINTVRDHGKITFYDLRDASGIIQTVTKKRFDVSAEDVVKIEGVV</sequence>
<dbReference type="InterPro" id="IPR012340">
    <property type="entry name" value="NA-bd_OB-fold"/>
</dbReference>
<protein>
    <submittedName>
        <fullName evidence="2">Aspartyl-tRNA synthetase</fullName>
    </submittedName>
</protein>
<dbReference type="AlphaFoldDB" id="A0A0G0YRI5"/>
<gene>
    <name evidence="2" type="ORF">UU56_C0024G0001</name>
</gene>
<proteinExistence type="predicted"/>
<dbReference type="InterPro" id="IPR004365">
    <property type="entry name" value="NA-bd_OB_tRNA"/>
</dbReference>
<accession>A0A0G0YRI5</accession>
<dbReference type="Pfam" id="PF01336">
    <property type="entry name" value="tRNA_anti-codon"/>
    <property type="match status" value="1"/>
</dbReference>
<feature type="domain" description="OB" evidence="1">
    <location>
        <begin position="17"/>
        <end position="66"/>
    </location>
</feature>
<dbReference type="EMBL" id="LCBC01000024">
    <property type="protein sequence ID" value="KKS03008.1"/>
    <property type="molecule type" value="Genomic_DNA"/>
</dbReference>
<dbReference type="Gene3D" id="2.40.50.140">
    <property type="entry name" value="Nucleic acid-binding proteins"/>
    <property type="match status" value="1"/>
</dbReference>
<comment type="caution">
    <text evidence="2">The sequence shown here is derived from an EMBL/GenBank/DDBJ whole genome shotgun (WGS) entry which is preliminary data.</text>
</comment>
<name>A0A0G0YRI5_9BACT</name>
<reference evidence="2" key="1">
    <citation type="journal article" date="2015" name="Nature">
        <title>rRNA introns, odd ribosomes, and small enigmatic genomes across a large radiation of phyla.</title>
        <authorList>
            <person name="Brown C.T."/>
            <person name="Hug L.A."/>
            <person name="Thomas B.C."/>
            <person name="Sharon I."/>
            <person name="Castelle C.J."/>
            <person name="Singh A."/>
            <person name="Wilkins M.J."/>
            <person name="Williams K.H."/>
            <person name="Banfield J.F."/>
        </authorList>
    </citation>
    <scope>NUCLEOTIDE SEQUENCE [LARGE SCALE GENOMIC DNA]</scope>
</reference>
<dbReference type="SUPFAM" id="SSF50249">
    <property type="entry name" value="Nucleic acid-binding proteins"/>
    <property type="match status" value="1"/>
</dbReference>
<keyword evidence="2" id="KW-0436">Ligase</keyword>
<evidence type="ECO:0000259" key="1">
    <source>
        <dbReference type="Pfam" id="PF01336"/>
    </source>
</evidence>
<evidence type="ECO:0000313" key="2">
    <source>
        <dbReference type="EMBL" id="KKS03008.1"/>
    </source>
</evidence>
<feature type="non-terminal residue" evidence="2">
    <location>
        <position position="66"/>
    </location>
</feature>
<dbReference type="GO" id="GO:0003676">
    <property type="term" value="F:nucleic acid binding"/>
    <property type="evidence" value="ECO:0007669"/>
    <property type="project" value="InterPro"/>
</dbReference>
<keyword evidence="2" id="KW-0030">Aminoacyl-tRNA synthetase</keyword>
<organism evidence="2">
    <name type="scientific">Candidatus Curtissbacteria bacterium GW2011_GWA2_41_24</name>
    <dbReference type="NCBI Taxonomy" id="1618411"/>
    <lineage>
        <taxon>Bacteria</taxon>
        <taxon>Candidatus Curtissiibacteriota</taxon>
    </lineage>
</organism>
<dbReference type="Proteomes" id="UP000034493">
    <property type="component" value="Unassembled WGS sequence"/>
</dbReference>
<dbReference type="GO" id="GO:0004812">
    <property type="term" value="F:aminoacyl-tRNA ligase activity"/>
    <property type="evidence" value="ECO:0007669"/>
    <property type="project" value="UniProtKB-KW"/>
</dbReference>